<evidence type="ECO:0000256" key="15">
    <source>
        <dbReference type="ARBA" id="ARBA00023141"/>
    </source>
</evidence>
<dbReference type="CDD" id="cd08195">
    <property type="entry name" value="DHQS"/>
    <property type="match status" value="1"/>
</dbReference>
<evidence type="ECO:0000256" key="7">
    <source>
        <dbReference type="ARBA" id="ARBA00013031"/>
    </source>
</evidence>
<dbReference type="OrthoDB" id="9806583at2"/>
<comment type="caution">
    <text evidence="18">Lacks conserved residue(s) required for the propagation of feature annotation.</text>
</comment>
<dbReference type="Proteomes" id="UP000281813">
    <property type="component" value="Unassembled WGS sequence"/>
</dbReference>
<feature type="binding site" evidence="18">
    <location>
        <position position="135"/>
    </location>
    <ligand>
        <name>NAD(+)</name>
        <dbReference type="ChEBI" id="CHEBI:57540"/>
    </ligand>
</feature>
<keyword evidence="22" id="KW-1185">Reference proteome</keyword>
<dbReference type="Gene3D" id="3.40.50.1970">
    <property type="match status" value="1"/>
</dbReference>
<evidence type="ECO:0000259" key="19">
    <source>
        <dbReference type="Pfam" id="PF01761"/>
    </source>
</evidence>
<dbReference type="PANTHER" id="PTHR43622">
    <property type="entry name" value="3-DEHYDROQUINATE SYNTHASE"/>
    <property type="match status" value="1"/>
</dbReference>
<comment type="catalytic activity">
    <reaction evidence="1 18">
        <text>7-phospho-2-dehydro-3-deoxy-D-arabino-heptonate = 3-dehydroquinate + phosphate</text>
        <dbReference type="Rhea" id="RHEA:21968"/>
        <dbReference type="ChEBI" id="CHEBI:32364"/>
        <dbReference type="ChEBI" id="CHEBI:43474"/>
        <dbReference type="ChEBI" id="CHEBI:58394"/>
        <dbReference type="EC" id="4.2.3.4"/>
    </reaction>
</comment>
<evidence type="ECO:0000256" key="4">
    <source>
        <dbReference type="ARBA" id="ARBA00004496"/>
    </source>
</evidence>
<evidence type="ECO:0000256" key="17">
    <source>
        <dbReference type="ARBA" id="ARBA00023285"/>
    </source>
</evidence>
<dbReference type="GO" id="GO:0009423">
    <property type="term" value="P:chorismate biosynthetic process"/>
    <property type="evidence" value="ECO:0007669"/>
    <property type="project" value="UniProtKB-UniRule"/>
</dbReference>
<dbReference type="UniPathway" id="UPA00053">
    <property type="reaction ID" value="UER00085"/>
</dbReference>
<dbReference type="EC" id="4.2.3.4" evidence="7 18"/>
<sequence length="354" mass="39055">MVIHSSSNSYKIILGEQIRFALSDFLSKDYSSVFVITDEKVAALYLADIIGNFSSKKVYESIIPHGEQSKSIESFYKLQTEAITNGLDRNSLIIALGGGVVGDLAGFIAATFMRGIDYIQIPTTILAHDSSVGGKVAINHELGKNLIGSFYPPVAVIYDIDTLKSLGEREVRSGYAEIVKEALIADESMFNTLLMTNICSVSNEQLQEHLAYGINVKANIVEADEKESGIRKYLNLGHTLAHALESELGYGALTHGEAVAIGLLFSLHVSEDVFQHPLPFQELYTWLSDNGYPTSLHAWNVDSLISKMKSDKKTVNKKIQMVLLKEIGKPTTKEIDDLSMKAYLVSFIRKLVNQ</sequence>
<evidence type="ECO:0000313" key="22">
    <source>
        <dbReference type="Proteomes" id="UP000281813"/>
    </source>
</evidence>
<dbReference type="EMBL" id="RBZO01000025">
    <property type="protein sequence ID" value="RKQ13964.1"/>
    <property type="molecule type" value="Genomic_DNA"/>
</dbReference>
<dbReference type="AlphaFoldDB" id="A0A494YW77"/>
<comment type="function">
    <text evidence="18">Catalyzes the conversion of 3-deoxy-D-arabino-heptulosonate 7-phosphate (DAHP) to dehydroquinate (DHQ).</text>
</comment>
<dbReference type="InterPro" id="IPR016037">
    <property type="entry name" value="DHQ_synth_AroB"/>
</dbReference>
<evidence type="ECO:0000259" key="20">
    <source>
        <dbReference type="Pfam" id="PF24621"/>
    </source>
</evidence>
<comment type="cofactor">
    <cofactor evidence="3">
        <name>Zn(2+)</name>
        <dbReference type="ChEBI" id="CHEBI:29105"/>
    </cofactor>
</comment>
<dbReference type="PANTHER" id="PTHR43622:SF7">
    <property type="entry name" value="3-DEHYDROQUINATE SYNTHASE, CHLOROPLASTIC"/>
    <property type="match status" value="1"/>
</dbReference>
<evidence type="ECO:0000256" key="9">
    <source>
        <dbReference type="ARBA" id="ARBA00022490"/>
    </source>
</evidence>
<dbReference type="PIRSF" id="PIRSF001455">
    <property type="entry name" value="DHQ_synth"/>
    <property type="match status" value="1"/>
</dbReference>
<gene>
    <name evidence="18" type="primary">aroB</name>
    <name evidence="21" type="ORF">D8M05_14800</name>
</gene>
<dbReference type="InterPro" id="IPR030963">
    <property type="entry name" value="DHQ_synth_fam"/>
</dbReference>
<feature type="binding site" evidence="18">
    <location>
        <begin position="123"/>
        <end position="124"/>
    </location>
    <ligand>
        <name>NAD(+)</name>
        <dbReference type="ChEBI" id="CHEBI:57540"/>
    </ligand>
</feature>
<evidence type="ECO:0000256" key="13">
    <source>
        <dbReference type="ARBA" id="ARBA00022833"/>
    </source>
</evidence>
<dbReference type="Pfam" id="PF24621">
    <property type="entry name" value="DHQS_C"/>
    <property type="match status" value="1"/>
</dbReference>
<keyword evidence="15 18" id="KW-0057">Aromatic amino acid biosynthesis</keyword>
<dbReference type="Pfam" id="PF01761">
    <property type="entry name" value="DHQ_synthase"/>
    <property type="match status" value="1"/>
</dbReference>
<feature type="domain" description="3-dehydroquinate synthase C-terminal" evidence="20">
    <location>
        <begin position="174"/>
        <end position="314"/>
    </location>
</feature>
<dbReference type="InterPro" id="IPR050071">
    <property type="entry name" value="Dehydroquinate_synthase"/>
</dbReference>
<dbReference type="GO" id="GO:0046872">
    <property type="term" value="F:metal ion binding"/>
    <property type="evidence" value="ECO:0007669"/>
    <property type="project" value="UniProtKB-KW"/>
</dbReference>
<feature type="binding site" evidence="18">
    <location>
        <position position="255"/>
    </location>
    <ligand>
        <name>Zn(2+)</name>
        <dbReference type="ChEBI" id="CHEBI:29105"/>
    </ligand>
</feature>
<evidence type="ECO:0000256" key="14">
    <source>
        <dbReference type="ARBA" id="ARBA00023027"/>
    </source>
</evidence>
<comment type="similarity">
    <text evidence="6 18">Belongs to the sugar phosphate cyclases superfamily. Dehydroquinate synthase family.</text>
</comment>
<feature type="binding site" evidence="18">
    <location>
        <begin position="99"/>
        <end position="103"/>
    </location>
    <ligand>
        <name>NAD(+)</name>
        <dbReference type="ChEBI" id="CHEBI:57540"/>
    </ligand>
</feature>
<keyword evidence="13 18" id="KW-0862">Zinc</keyword>
<dbReference type="GO" id="GO:0003856">
    <property type="term" value="F:3-dehydroquinate synthase activity"/>
    <property type="evidence" value="ECO:0007669"/>
    <property type="project" value="UniProtKB-UniRule"/>
</dbReference>
<dbReference type="NCBIfam" id="TIGR01357">
    <property type="entry name" value="aroB"/>
    <property type="match status" value="1"/>
</dbReference>
<comment type="cofactor">
    <cofactor evidence="18">
        <name>Co(2+)</name>
        <dbReference type="ChEBI" id="CHEBI:48828"/>
    </cofactor>
    <cofactor evidence="18">
        <name>Zn(2+)</name>
        <dbReference type="ChEBI" id="CHEBI:29105"/>
    </cofactor>
    <text evidence="18">Binds 1 divalent metal cation per subunit. Can use either Co(2+) or Zn(2+).</text>
</comment>
<proteinExistence type="inferred from homology"/>
<evidence type="ECO:0000256" key="1">
    <source>
        <dbReference type="ARBA" id="ARBA00001393"/>
    </source>
</evidence>
<comment type="subcellular location">
    <subcellularLocation>
        <location evidence="4 18">Cytoplasm</location>
    </subcellularLocation>
</comment>
<dbReference type="GO" id="GO:0000166">
    <property type="term" value="F:nucleotide binding"/>
    <property type="evidence" value="ECO:0007669"/>
    <property type="project" value="UniProtKB-KW"/>
</dbReference>
<dbReference type="SUPFAM" id="SSF56796">
    <property type="entry name" value="Dehydroquinate synthase-like"/>
    <property type="match status" value="1"/>
</dbReference>
<evidence type="ECO:0000256" key="8">
    <source>
        <dbReference type="ARBA" id="ARBA00017684"/>
    </source>
</evidence>
<comment type="pathway">
    <text evidence="5 18">Metabolic intermediate biosynthesis; chorismate biosynthesis; chorismate from D-erythrose 4-phosphate and phosphoenolpyruvate: step 2/7.</text>
</comment>
<feature type="binding site" evidence="18">
    <location>
        <position position="144"/>
    </location>
    <ligand>
        <name>NAD(+)</name>
        <dbReference type="ChEBI" id="CHEBI:57540"/>
    </ligand>
</feature>
<evidence type="ECO:0000256" key="16">
    <source>
        <dbReference type="ARBA" id="ARBA00023239"/>
    </source>
</evidence>
<keyword evidence="16 18" id="KW-0456">Lyase</keyword>
<evidence type="ECO:0000256" key="6">
    <source>
        <dbReference type="ARBA" id="ARBA00005412"/>
    </source>
</evidence>
<evidence type="ECO:0000256" key="12">
    <source>
        <dbReference type="ARBA" id="ARBA00022741"/>
    </source>
</evidence>
<comment type="caution">
    <text evidence="21">The sequence shown here is derived from an EMBL/GenBank/DDBJ whole genome shotgun (WGS) entry which is preliminary data.</text>
</comment>
<evidence type="ECO:0000256" key="10">
    <source>
        <dbReference type="ARBA" id="ARBA00022605"/>
    </source>
</evidence>
<feature type="domain" description="3-dehydroquinate synthase N-terminal" evidence="19">
    <location>
        <begin position="62"/>
        <end position="172"/>
    </location>
</feature>
<reference evidence="21 22" key="1">
    <citation type="journal article" date="2015" name="Antonie Van Leeuwenhoek">
        <title>Oceanobacillus bengalensis sp. nov., a bacterium isolated from seawater of the Bay of Bengal.</title>
        <authorList>
            <person name="Yongchang O."/>
            <person name="Xiang W."/>
            <person name="Wang G."/>
        </authorList>
    </citation>
    <scope>NUCLEOTIDE SEQUENCE [LARGE SCALE GENOMIC DNA]</scope>
    <source>
        <strain evidence="21 22">MCCC 1K00260</strain>
    </source>
</reference>
<comment type="cofactor">
    <cofactor evidence="2 18">
        <name>NAD(+)</name>
        <dbReference type="ChEBI" id="CHEBI:57540"/>
    </cofactor>
</comment>
<keyword evidence="12 18" id="KW-0547">Nucleotide-binding</keyword>
<evidence type="ECO:0000313" key="21">
    <source>
        <dbReference type="EMBL" id="RKQ13964.1"/>
    </source>
</evidence>
<evidence type="ECO:0000256" key="5">
    <source>
        <dbReference type="ARBA" id="ARBA00004661"/>
    </source>
</evidence>
<name>A0A494YW77_9BACI</name>
<keyword evidence="9 18" id="KW-0963">Cytoplasm</keyword>
<organism evidence="21 22">
    <name type="scientific">Oceanobacillus bengalensis</name>
    <dbReference type="NCBI Taxonomy" id="1435466"/>
    <lineage>
        <taxon>Bacteria</taxon>
        <taxon>Bacillati</taxon>
        <taxon>Bacillota</taxon>
        <taxon>Bacilli</taxon>
        <taxon>Bacillales</taxon>
        <taxon>Bacillaceae</taxon>
        <taxon>Oceanobacillus</taxon>
    </lineage>
</organism>
<dbReference type="HAMAP" id="MF_00110">
    <property type="entry name" value="DHQ_synthase"/>
    <property type="match status" value="1"/>
</dbReference>
<dbReference type="InterPro" id="IPR030960">
    <property type="entry name" value="DHQS/DOIS_N"/>
</dbReference>
<keyword evidence="14 18" id="KW-0520">NAD</keyword>
<evidence type="ECO:0000256" key="3">
    <source>
        <dbReference type="ARBA" id="ARBA00001947"/>
    </source>
</evidence>
<evidence type="ECO:0000256" key="18">
    <source>
        <dbReference type="HAMAP-Rule" id="MF_00110"/>
    </source>
</evidence>
<evidence type="ECO:0000256" key="2">
    <source>
        <dbReference type="ARBA" id="ARBA00001911"/>
    </source>
</evidence>
<evidence type="ECO:0000256" key="11">
    <source>
        <dbReference type="ARBA" id="ARBA00022723"/>
    </source>
</evidence>
<dbReference type="GO" id="GO:0005737">
    <property type="term" value="C:cytoplasm"/>
    <property type="evidence" value="ECO:0007669"/>
    <property type="project" value="UniProtKB-SubCell"/>
</dbReference>
<accession>A0A494YW77</accession>
<dbReference type="InterPro" id="IPR056179">
    <property type="entry name" value="DHQS_C"/>
</dbReference>
<keyword evidence="11 18" id="KW-0479">Metal-binding</keyword>
<dbReference type="GO" id="GO:0009073">
    <property type="term" value="P:aromatic amino acid family biosynthetic process"/>
    <property type="evidence" value="ECO:0007669"/>
    <property type="project" value="UniProtKB-KW"/>
</dbReference>
<dbReference type="GO" id="GO:0008652">
    <property type="term" value="P:amino acid biosynthetic process"/>
    <property type="evidence" value="ECO:0007669"/>
    <property type="project" value="UniProtKB-KW"/>
</dbReference>
<dbReference type="FunFam" id="3.40.50.1970:FF:000007">
    <property type="entry name" value="Pentafunctional AROM polypeptide"/>
    <property type="match status" value="1"/>
</dbReference>
<dbReference type="Gene3D" id="1.20.1090.10">
    <property type="entry name" value="Dehydroquinate synthase-like - alpha domain"/>
    <property type="match status" value="1"/>
</dbReference>
<feature type="binding site" evidence="18">
    <location>
        <position position="177"/>
    </location>
    <ligand>
        <name>Zn(2+)</name>
        <dbReference type="ChEBI" id="CHEBI:29105"/>
    </ligand>
</feature>
<keyword evidence="17 18" id="KW-0170">Cobalt</keyword>
<protein>
    <recommendedName>
        <fullName evidence="8 18">3-dehydroquinate synthase</fullName>
        <shortName evidence="18">DHQS</shortName>
        <ecNumber evidence="7 18">4.2.3.4</ecNumber>
    </recommendedName>
</protein>
<feature type="binding site" evidence="18">
    <location>
        <position position="238"/>
    </location>
    <ligand>
        <name>Zn(2+)</name>
        <dbReference type="ChEBI" id="CHEBI:29105"/>
    </ligand>
</feature>
<keyword evidence="10 18" id="KW-0028">Amino-acid biosynthesis</keyword>